<sequence>MWIPISEGYKHPVYTYMGVTDKPKLVSALTTEEKLLYDREKKALATLSMCLPLDIYHTCKEFTTSHDLWEGYYHLLSEIVNNDIGYKNINVLEKFLDALPAHFEMYTIVIKAQSGFDELGLEDLMGKIQSNDLNKQKKDTVYQDPRIYFGKGTSTQKSGVALFSRDIFDCPKESSCNEGSCFVVSSYGCSQNSMCDNHSCYQKMSPKATDDMML</sequence>
<reference evidence="2" key="1">
    <citation type="journal article" date="2022" name="Mol. Ecol. Resour.">
        <title>The genomes of chicory, endive, great burdock and yacon provide insights into Asteraceae palaeo-polyploidization history and plant inulin production.</title>
        <authorList>
            <person name="Fan W."/>
            <person name="Wang S."/>
            <person name="Wang H."/>
            <person name="Wang A."/>
            <person name="Jiang F."/>
            <person name="Liu H."/>
            <person name="Zhao H."/>
            <person name="Xu D."/>
            <person name="Zhang Y."/>
        </authorList>
    </citation>
    <scope>NUCLEOTIDE SEQUENCE [LARGE SCALE GENOMIC DNA]</scope>
    <source>
        <strain evidence="2">cv. Yunnan</strain>
    </source>
</reference>
<dbReference type="EMBL" id="CM042032">
    <property type="protein sequence ID" value="KAI3776058.1"/>
    <property type="molecule type" value="Genomic_DNA"/>
</dbReference>
<dbReference type="Proteomes" id="UP001056120">
    <property type="component" value="Linkage Group LG15"/>
</dbReference>
<name>A0ACB9FZ19_9ASTR</name>
<evidence type="ECO:0000313" key="1">
    <source>
        <dbReference type="EMBL" id="KAI3776058.1"/>
    </source>
</evidence>
<organism evidence="1 2">
    <name type="scientific">Smallanthus sonchifolius</name>
    <dbReference type="NCBI Taxonomy" id="185202"/>
    <lineage>
        <taxon>Eukaryota</taxon>
        <taxon>Viridiplantae</taxon>
        <taxon>Streptophyta</taxon>
        <taxon>Embryophyta</taxon>
        <taxon>Tracheophyta</taxon>
        <taxon>Spermatophyta</taxon>
        <taxon>Magnoliopsida</taxon>
        <taxon>eudicotyledons</taxon>
        <taxon>Gunneridae</taxon>
        <taxon>Pentapetalae</taxon>
        <taxon>asterids</taxon>
        <taxon>campanulids</taxon>
        <taxon>Asterales</taxon>
        <taxon>Asteraceae</taxon>
        <taxon>Asteroideae</taxon>
        <taxon>Heliantheae alliance</taxon>
        <taxon>Millerieae</taxon>
        <taxon>Smallanthus</taxon>
    </lineage>
</organism>
<proteinExistence type="predicted"/>
<evidence type="ECO:0000313" key="2">
    <source>
        <dbReference type="Proteomes" id="UP001056120"/>
    </source>
</evidence>
<reference evidence="1 2" key="2">
    <citation type="journal article" date="2022" name="Mol. Ecol. Resour.">
        <title>The genomes of chicory, endive, great burdock and yacon provide insights into Asteraceae paleo-polyploidization history and plant inulin production.</title>
        <authorList>
            <person name="Fan W."/>
            <person name="Wang S."/>
            <person name="Wang H."/>
            <person name="Wang A."/>
            <person name="Jiang F."/>
            <person name="Liu H."/>
            <person name="Zhao H."/>
            <person name="Xu D."/>
            <person name="Zhang Y."/>
        </authorList>
    </citation>
    <scope>NUCLEOTIDE SEQUENCE [LARGE SCALE GENOMIC DNA]</scope>
    <source>
        <strain evidence="2">cv. Yunnan</strain>
        <tissue evidence="1">Leaves</tissue>
    </source>
</reference>
<gene>
    <name evidence="1" type="ORF">L1987_45818</name>
</gene>
<protein>
    <submittedName>
        <fullName evidence="1">Uncharacterized protein</fullName>
    </submittedName>
</protein>
<accession>A0ACB9FZ19</accession>
<comment type="caution">
    <text evidence="1">The sequence shown here is derived from an EMBL/GenBank/DDBJ whole genome shotgun (WGS) entry which is preliminary data.</text>
</comment>
<keyword evidence="2" id="KW-1185">Reference proteome</keyword>